<reference evidence="2 3" key="1">
    <citation type="submission" date="2018-03" db="EMBL/GenBank/DDBJ databases">
        <title>Genomic Encyclopedia of Archaeal and Bacterial Type Strains, Phase II (KMG-II): from individual species to whole genera.</title>
        <authorList>
            <person name="Goeker M."/>
        </authorList>
    </citation>
    <scope>NUCLEOTIDE SEQUENCE [LARGE SCALE GENOMIC DNA]</scope>
    <source>
        <strain evidence="2 3">DSM 25328</strain>
    </source>
</reference>
<dbReference type="Pfam" id="PF12146">
    <property type="entry name" value="Hydrolase_4"/>
    <property type="match status" value="1"/>
</dbReference>
<dbReference type="RefSeq" id="WP_165798148.1">
    <property type="nucleotide sequence ID" value="NZ_PVUF01000014.1"/>
</dbReference>
<dbReference type="Proteomes" id="UP000237718">
    <property type="component" value="Unassembled WGS sequence"/>
</dbReference>
<dbReference type="InterPro" id="IPR029058">
    <property type="entry name" value="AB_hydrolase_fold"/>
</dbReference>
<organism evidence="2 3">
    <name type="scientific">Tritonibacter scottomollicae</name>
    <name type="common">Epibacterium scottomollicae</name>
    <dbReference type="NCBI Taxonomy" id="483013"/>
    <lineage>
        <taxon>Bacteria</taxon>
        <taxon>Pseudomonadati</taxon>
        <taxon>Pseudomonadota</taxon>
        <taxon>Alphaproteobacteria</taxon>
        <taxon>Rhodobacterales</taxon>
        <taxon>Paracoccaceae</taxon>
        <taxon>Tritonibacter</taxon>
    </lineage>
</organism>
<comment type="caution">
    <text evidence="2">The sequence shown here is derived from an EMBL/GenBank/DDBJ whole genome shotgun (WGS) entry which is preliminary data.</text>
</comment>
<gene>
    <name evidence="2" type="ORF">CLV89_11426</name>
</gene>
<protein>
    <submittedName>
        <fullName evidence="2">Lysophospholipase</fullName>
    </submittedName>
</protein>
<name>A0A2T1AAE2_TRISK</name>
<feature type="domain" description="Serine aminopeptidase S33" evidence="1">
    <location>
        <begin position="61"/>
        <end position="313"/>
    </location>
</feature>
<dbReference type="EMBL" id="PVUF01000014">
    <property type="protein sequence ID" value="PRZ45575.1"/>
    <property type="molecule type" value="Genomic_DNA"/>
</dbReference>
<dbReference type="PANTHER" id="PTHR11614">
    <property type="entry name" value="PHOSPHOLIPASE-RELATED"/>
    <property type="match status" value="1"/>
</dbReference>
<dbReference type="InterPro" id="IPR051044">
    <property type="entry name" value="MAG_DAG_Lipase"/>
</dbReference>
<dbReference type="Gene3D" id="3.40.50.1820">
    <property type="entry name" value="alpha/beta hydrolase"/>
    <property type="match status" value="1"/>
</dbReference>
<evidence type="ECO:0000259" key="1">
    <source>
        <dbReference type="Pfam" id="PF12146"/>
    </source>
</evidence>
<dbReference type="AlphaFoldDB" id="A0A2T1AAE2"/>
<accession>A0A2T1AAE2</accession>
<evidence type="ECO:0000313" key="3">
    <source>
        <dbReference type="Proteomes" id="UP000237718"/>
    </source>
</evidence>
<evidence type="ECO:0000313" key="2">
    <source>
        <dbReference type="EMBL" id="PRZ45575.1"/>
    </source>
</evidence>
<dbReference type="InterPro" id="IPR022742">
    <property type="entry name" value="Hydrolase_4"/>
</dbReference>
<dbReference type="SUPFAM" id="SSF53474">
    <property type="entry name" value="alpha/beta-Hydrolases"/>
    <property type="match status" value="1"/>
</dbReference>
<proteinExistence type="predicted"/>
<sequence>MNRENSTPTGMSKFDVVNGSMDEAVLFSDIASGPDEGFACWITTEDGVRLRIGVWNVGNATNGTIFLFPGRTEYIEIYGQTASDLADLGYSTFVIDWRGQGLSDRDTKNAMTGHVNSFLDYQNDVDAMVKAATELELPKPWNLLAHSMGACIGIRALSRRLPISACAFSAPMFDIHLSKIERTAAWPLTWAACLMGRAHSFAPGYSGNSYVLSHDFEGNRLTTDADMYQYCVDQASTHGELLLGGPSMGWLFEALKETKTLKRMSSPDIPCICFCGDQDHIVDISAIESRLVEWKKGEFQMIEGVKHELLFETPETRNVILSSMDRLFKKGIVG</sequence>